<protein>
    <submittedName>
        <fullName evidence="1">Uncharacterized protein</fullName>
    </submittedName>
</protein>
<dbReference type="Proteomes" id="UP000762676">
    <property type="component" value="Unassembled WGS sequence"/>
</dbReference>
<accession>A0AAV4JGC5</accession>
<dbReference type="EMBL" id="BMAT01013852">
    <property type="protein sequence ID" value="GFS21325.1"/>
    <property type="molecule type" value="Genomic_DNA"/>
</dbReference>
<name>A0AAV4JGC5_9GAST</name>
<sequence>MADSLVPARRFSIILYIQEIMRSQSEAAIPLGRLFGQPEAGVPLARITLGKRGESLAPQTAVTEAPLFPKVIRASGIPASDWPKCRPSGIPASDWLLKAHQATTPNEPQSYEALGCPQRASEQELMIQ</sequence>
<reference evidence="1 2" key="1">
    <citation type="journal article" date="2021" name="Elife">
        <title>Chloroplast acquisition without the gene transfer in kleptoplastic sea slugs, Plakobranchus ocellatus.</title>
        <authorList>
            <person name="Maeda T."/>
            <person name="Takahashi S."/>
            <person name="Yoshida T."/>
            <person name="Shimamura S."/>
            <person name="Takaki Y."/>
            <person name="Nagai Y."/>
            <person name="Toyoda A."/>
            <person name="Suzuki Y."/>
            <person name="Arimoto A."/>
            <person name="Ishii H."/>
            <person name="Satoh N."/>
            <person name="Nishiyama T."/>
            <person name="Hasebe M."/>
            <person name="Maruyama T."/>
            <person name="Minagawa J."/>
            <person name="Obokata J."/>
            <person name="Shigenobu S."/>
        </authorList>
    </citation>
    <scope>NUCLEOTIDE SEQUENCE [LARGE SCALE GENOMIC DNA]</scope>
</reference>
<organism evidence="1 2">
    <name type="scientific">Elysia marginata</name>
    <dbReference type="NCBI Taxonomy" id="1093978"/>
    <lineage>
        <taxon>Eukaryota</taxon>
        <taxon>Metazoa</taxon>
        <taxon>Spiralia</taxon>
        <taxon>Lophotrochozoa</taxon>
        <taxon>Mollusca</taxon>
        <taxon>Gastropoda</taxon>
        <taxon>Heterobranchia</taxon>
        <taxon>Euthyneura</taxon>
        <taxon>Panpulmonata</taxon>
        <taxon>Sacoglossa</taxon>
        <taxon>Placobranchoidea</taxon>
        <taxon>Plakobranchidae</taxon>
        <taxon>Elysia</taxon>
    </lineage>
</organism>
<evidence type="ECO:0000313" key="2">
    <source>
        <dbReference type="Proteomes" id="UP000762676"/>
    </source>
</evidence>
<keyword evidence="2" id="KW-1185">Reference proteome</keyword>
<evidence type="ECO:0000313" key="1">
    <source>
        <dbReference type="EMBL" id="GFS21325.1"/>
    </source>
</evidence>
<proteinExistence type="predicted"/>
<dbReference type="AlphaFoldDB" id="A0AAV4JGC5"/>
<comment type="caution">
    <text evidence="1">The sequence shown here is derived from an EMBL/GenBank/DDBJ whole genome shotgun (WGS) entry which is preliminary data.</text>
</comment>
<gene>
    <name evidence="1" type="ORF">ElyMa_006921400</name>
</gene>